<sequence>MKNGVKSVRRIYGMVEINSESMEKEKFETKFGCPGCYDVFNDLPSLSSHISNTHSLTPEDETTSDEAFANCQSQVELSLATEPTTVEPTAKIPVENADKEIEIIGNTSLCPFLRSTTDGLKEANQDIITNIWNKFREVIEDLI</sequence>
<evidence type="ECO:0000259" key="1">
    <source>
        <dbReference type="PROSITE" id="PS00028"/>
    </source>
</evidence>
<proteinExistence type="predicted"/>
<evidence type="ECO:0000313" key="3">
    <source>
        <dbReference type="Proteomes" id="UP001473302"/>
    </source>
</evidence>
<reference evidence="2 3" key="1">
    <citation type="submission" date="2024-04" db="EMBL/GenBank/DDBJ databases">
        <title>genome sequences of Mucor flavus KT1a and Helicostylum pulchrum KT1b strains isolated from the surface of a dry-aged beef.</title>
        <authorList>
            <person name="Toyotome T."/>
            <person name="Hosono M."/>
            <person name="Torimaru M."/>
            <person name="Fukuda K."/>
            <person name="Mikami N."/>
        </authorList>
    </citation>
    <scope>NUCLEOTIDE SEQUENCE [LARGE SCALE GENOMIC DNA]</scope>
    <source>
        <strain evidence="2 3">KT1a</strain>
    </source>
</reference>
<dbReference type="EMBL" id="BAABUK010000007">
    <property type="protein sequence ID" value="GAA5810338.1"/>
    <property type="molecule type" value="Genomic_DNA"/>
</dbReference>
<name>A0ABP9YTZ2_9FUNG</name>
<comment type="caution">
    <text evidence="2">The sequence shown here is derived from an EMBL/GenBank/DDBJ whole genome shotgun (WGS) entry which is preliminary data.</text>
</comment>
<dbReference type="PROSITE" id="PS00028">
    <property type="entry name" value="ZINC_FINGER_C2H2_1"/>
    <property type="match status" value="1"/>
</dbReference>
<protein>
    <recommendedName>
        <fullName evidence="1">C2H2-type domain-containing protein</fullName>
    </recommendedName>
</protein>
<evidence type="ECO:0000313" key="2">
    <source>
        <dbReference type="EMBL" id="GAA5810338.1"/>
    </source>
</evidence>
<dbReference type="Proteomes" id="UP001473302">
    <property type="component" value="Unassembled WGS sequence"/>
</dbReference>
<gene>
    <name evidence="2" type="ORF">MFLAVUS_003759</name>
</gene>
<feature type="domain" description="C2H2-type" evidence="1">
    <location>
        <begin position="33"/>
        <end position="54"/>
    </location>
</feature>
<keyword evidence="3" id="KW-1185">Reference proteome</keyword>
<accession>A0ABP9YTZ2</accession>
<dbReference type="InterPro" id="IPR013087">
    <property type="entry name" value="Znf_C2H2_type"/>
</dbReference>
<organism evidence="2 3">
    <name type="scientific">Mucor flavus</name>
    <dbReference type="NCBI Taxonomy" id="439312"/>
    <lineage>
        <taxon>Eukaryota</taxon>
        <taxon>Fungi</taxon>
        <taxon>Fungi incertae sedis</taxon>
        <taxon>Mucoromycota</taxon>
        <taxon>Mucoromycotina</taxon>
        <taxon>Mucoromycetes</taxon>
        <taxon>Mucorales</taxon>
        <taxon>Mucorineae</taxon>
        <taxon>Mucoraceae</taxon>
        <taxon>Mucor</taxon>
    </lineage>
</organism>